<dbReference type="InterPro" id="IPR051783">
    <property type="entry name" value="NAD(P)-dependent_oxidoreduct"/>
</dbReference>
<dbReference type="InterPro" id="IPR036291">
    <property type="entry name" value="NAD(P)-bd_dom_sf"/>
</dbReference>
<feature type="domain" description="NmrA-like" evidence="1">
    <location>
        <begin position="6"/>
        <end position="83"/>
    </location>
</feature>
<gene>
    <name evidence="2" type="ORF">BDN70DRAFT_891675</name>
</gene>
<dbReference type="PANTHER" id="PTHR48079">
    <property type="entry name" value="PROTEIN YEEZ"/>
    <property type="match status" value="1"/>
</dbReference>
<sequence>MSAKLNIFITGATGYIGGSVVSCLLKHPQAASFEITALVRSAEKAEKLHTLGIKTVLGSYTDKDLGFLTKASANADVVFAIADSDVLPAAHAILGGLKIRHEKTGKAPILIHTSGLAIIMDDARGLHGDHKVYSDLESEALNAIAESVLHRDVDISIVAADKAGYVKAYLITPGTVFGYPSGPLVDLNIQNKHSIQLPYIIKPSIARKQGAYIGKGLNTWSAVDVNDTADLFIIIFDAAISNSPAAGHGTEGYYFAENFEYTGLEAAKTISEKLFELGLASSPEPNAFTQDELDKNFGSFWTLLSTNSRAKGDRGRALGWAPKFGKEEFLANVKEEVAFYANELKA</sequence>
<evidence type="ECO:0000313" key="3">
    <source>
        <dbReference type="Proteomes" id="UP000807469"/>
    </source>
</evidence>
<comment type="caution">
    <text evidence="2">The sequence shown here is derived from an EMBL/GenBank/DDBJ whole genome shotgun (WGS) entry which is preliminary data.</text>
</comment>
<dbReference type="Pfam" id="PF05368">
    <property type="entry name" value="NmrA"/>
    <property type="match status" value="1"/>
</dbReference>
<dbReference type="AlphaFoldDB" id="A0A9P5ZBD5"/>
<dbReference type="SUPFAM" id="SSF51735">
    <property type="entry name" value="NAD(P)-binding Rossmann-fold domains"/>
    <property type="match status" value="1"/>
</dbReference>
<accession>A0A9P5ZBD5</accession>
<name>A0A9P5ZBD5_9AGAR</name>
<dbReference type="EMBL" id="MU155152">
    <property type="protein sequence ID" value="KAF9483615.1"/>
    <property type="molecule type" value="Genomic_DNA"/>
</dbReference>
<dbReference type="OrthoDB" id="10262413at2759"/>
<proteinExistence type="predicted"/>
<dbReference type="GO" id="GO:0004029">
    <property type="term" value="F:aldehyde dehydrogenase (NAD+) activity"/>
    <property type="evidence" value="ECO:0007669"/>
    <property type="project" value="TreeGrafter"/>
</dbReference>
<protein>
    <submittedName>
        <fullName evidence="2">NAD(P)-binding protein</fullName>
    </submittedName>
</protein>
<evidence type="ECO:0000259" key="1">
    <source>
        <dbReference type="Pfam" id="PF05368"/>
    </source>
</evidence>
<dbReference type="GO" id="GO:0005737">
    <property type="term" value="C:cytoplasm"/>
    <property type="evidence" value="ECO:0007669"/>
    <property type="project" value="TreeGrafter"/>
</dbReference>
<organism evidence="2 3">
    <name type="scientific">Pholiota conissans</name>
    <dbReference type="NCBI Taxonomy" id="109636"/>
    <lineage>
        <taxon>Eukaryota</taxon>
        <taxon>Fungi</taxon>
        <taxon>Dikarya</taxon>
        <taxon>Basidiomycota</taxon>
        <taxon>Agaricomycotina</taxon>
        <taxon>Agaricomycetes</taxon>
        <taxon>Agaricomycetidae</taxon>
        <taxon>Agaricales</taxon>
        <taxon>Agaricineae</taxon>
        <taxon>Strophariaceae</taxon>
        <taxon>Pholiota</taxon>
    </lineage>
</organism>
<dbReference type="InterPro" id="IPR008030">
    <property type="entry name" value="NmrA-like"/>
</dbReference>
<dbReference type="PANTHER" id="PTHR48079:SF6">
    <property type="entry name" value="NAD(P)-BINDING DOMAIN-CONTAINING PROTEIN-RELATED"/>
    <property type="match status" value="1"/>
</dbReference>
<dbReference type="PROSITE" id="PS51257">
    <property type="entry name" value="PROKAR_LIPOPROTEIN"/>
    <property type="match status" value="1"/>
</dbReference>
<dbReference type="Proteomes" id="UP000807469">
    <property type="component" value="Unassembled WGS sequence"/>
</dbReference>
<reference evidence="2" key="1">
    <citation type="submission" date="2020-11" db="EMBL/GenBank/DDBJ databases">
        <authorList>
            <consortium name="DOE Joint Genome Institute"/>
            <person name="Ahrendt S."/>
            <person name="Riley R."/>
            <person name="Andreopoulos W."/>
            <person name="Labutti K."/>
            <person name="Pangilinan J."/>
            <person name="Ruiz-Duenas F.J."/>
            <person name="Barrasa J.M."/>
            <person name="Sanchez-Garcia M."/>
            <person name="Camarero S."/>
            <person name="Miyauchi S."/>
            <person name="Serrano A."/>
            <person name="Linde D."/>
            <person name="Babiker R."/>
            <person name="Drula E."/>
            <person name="Ayuso-Fernandez I."/>
            <person name="Pacheco R."/>
            <person name="Padilla G."/>
            <person name="Ferreira P."/>
            <person name="Barriuso J."/>
            <person name="Kellner H."/>
            <person name="Castanera R."/>
            <person name="Alfaro M."/>
            <person name="Ramirez L."/>
            <person name="Pisabarro A.G."/>
            <person name="Kuo A."/>
            <person name="Tritt A."/>
            <person name="Lipzen A."/>
            <person name="He G."/>
            <person name="Yan M."/>
            <person name="Ng V."/>
            <person name="Cullen D."/>
            <person name="Martin F."/>
            <person name="Rosso M.-N."/>
            <person name="Henrissat B."/>
            <person name="Hibbett D."/>
            <person name="Martinez A.T."/>
            <person name="Grigoriev I.V."/>
        </authorList>
    </citation>
    <scope>NUCLEOTIDE SEQUENCE</scope>
    <source>
        <strain evidence="2">CIRM-BRFM 674</strain>
    </source>
</reference>
<keyword evidence="3" id="KW-1185">Reference proteome</keyword>
<dbReference type="Gene3D" id="3.40.50.720">
    <property type="entry name" value="NAD(P)-binding Rossmann-like Domain"/>
    <property type="match status" value="1"/>
</dbReference>
<evidence type="ECO:0000313" key="2">
    <source>
        <dbReference type="EMBL" id="KAF9483615.1"/>
    </source>
</evidence>